<evidence type="ECO:0000256" key="1">
    <source>
        <dbReference type="SAM" id="Phobius"/>
    </source>
</evidence>
<comment type="caution">
    <text evidence="2">The sequence shown here is derived from an EMBL/GenBank/DDBJ whole genome shotgun (WGS) entry which is preliminary data.</text>
</comment>
<sequence length="57" mass="6333">MDDPSDVPPGWESRRERRLWLIAYVAMVIVVGLGAARQLHKLYGRPGPASTAVTDTR</sequence>
<keyword evidence="1" id="KW-0472">Membrane</keyword>
<feature type="transmembrane region" description="Helical" evidence="1">
    <location>
        <begin position="20"/>
        <end position="36"/>
    </location>
</feature>
<proteinExistence type="predicted"/>
<keyword evidence="1" id="KW-1133">Transmembrane helix</keyword>
<accession>A0ABP2ABC0</accession>
<evidence type="ECO:0000313" key="3">
    <source>
        <dbReference type="Proteomes" id="UP000182178"/>
    </source>
</evidence>
<name>A0ABP2ABC0_9HYPH</name>
<gene>
    <name evidence="2" type="ORF">Ga0061061_106119</name>
</gene>
<organism evidence="2 3">
    <name type="scientific">Chelatococcus sambhunathii</name>
    <dbReference type="NCBI Taxonomy" id="363953"/>
    <lineage>
        <taxon>Bacteria</taxon>
        <taxon>Pseudomonadati</taxon>
        <taxon>Pseudomonadota</taxon>
        <taxon>Alphaproteobacteria</taxon>
        <taxon>Hyphomicrobiales</taxon>
        <taxon>Chelatococcaceae</taxon>
        <taxon>Chelatococcus</taxon>
    </lineage>
</organism>
<keyword evidence="3" id="KW-1185">Reference proteome</keyword>
<reference evidence="2 3" key="1">
    <citation type="submission" date="2015-08" db="EMBL/GenBank/DDBJ databases">
        <authorList>
            <person name="Varghese N."/>
        </authorList>
    </citation>
    <scope>NUCLEOTIDE SEQUENCE [LARGE SCALE GENOMIC DNA]</scope>
    <source>
        <strain evidence="2 3">DSM 18167</strain>
    </source>
</reference>
<keyword evidence="1" id="KW-0812">Transmembrane</keyword>
<protein>
    <submittedName>
        <fullName evidence="2">Uncharacterized protein</fullName>
    </submittedName>
</protein>
<evidence type="ECO:0000313" key="2">
    <source>
        <dbReference type="EMBL" id="CUA89023.1"/>
    </source>
</evidence>
<dbReference type="RefSeq" id="WP_157672339.1">
    <property type="nucleotide sequence ID" value="NZ_CYHC01000006.1"/>
</dbReference>
<dbReference type="Proteomes" id="UP000182178">
    <property type="component" value="Unassembled WGS sequence"/>
</dbReference>
<dbReference type="EMBL" id="CYHC01000006">
    <property type="protein sequence ID" value="CUA89023.1"/>
    <property type="molecule type" value="Genomic_DNA"/>
</dbReference>